<dbReference type="GeneID" id="30202393"/>
<dbReference type="OrthoDB" id="10681123at2759"/>
<evidence type="ECO:0000313" key="2">
    <source>
        <dbReference type="EMBL" id="ODQ57604.1"/>
    </source>
</evidence>
<reference evidence="2 3" key="1">
    <citation type="journal article" date="2016" name="Proc. Natl. Acad. Sci. U.S.A.">
        <title>Comparative genomics of biotechnologically important yeasts.</title>
        <authorList>
            <person name="Riley R."/>
            <person name="Haridas S."/>
            <person name="Wolfe K.H."/>
            <person name="Lopes M.R."/>
            <person name="Hittinger C.T."/>
            <person name="Goeker M."/>
            <person name="Salamov A.A."/>
            <person name="Wisecaver J.H."/>
            <person name="Long T.M."/>
            <person name="Calvey C.H."/>
            <person name="Aerts A.L."/>
            <person name="Barry K.W."/>
            <person name="Choi C."/>
            <person name="Clum A."/>
            <person name="Coughlan A.Y."/>
            <person name="Deshpande S."/>
            <person name="Douglass A.P."/>
            <person name="Hanson S.J."/>
            <person name="Klenk H.-P."/>
            <person name="LaButti K.M."/>
            <person name="Lapidus A."/>
            <person name="Lindquist E.A."/>
            <person name="Lipzen A.M."/>
            <person name="Meier-Kolthoff J.P."/>
            <person name="Ohm R.A."/>
            <person name="Otillar R.P."/>
            <person name="Pangilinan J.L."/>
            <person name="Peng Y."/>
            <person name="Rokas A."/>
            <person name="Rosa C.A."/>
            <person name="Scheuner C."/>
            <person name="Sibirny A.A."/>
            <person name="Slot J.C."/>
            <person name="Stielow J.B."/>
            <person name="Sun H."/>
            <person name="Kurtzman C.P."/>
            <person name="Blackwell M."/>
            <person name="Grigoriev I.V."/>
            <person name="Jeffries T.W."/>
        </authorList>
    </citation>
    <scope>NUCLEOTIDE SEQUENCE [LARGE SCALE GENOMIC DNA]</scope>
    <source>
        <strain evidence="3">ATCC 58044 / CBS 1984 / NCYC 433 / NRRL Y-366-8</strain>
    </source>
</reference>
<dbReference type="Proteomes" id="UP000094112">
    <property type="component" value="Unassembled WGS sequence"/>
</dbReference>
<gene>
    <name evidence="2" type="ORF">WICANDRAFT_80935</name>
</gene>
<dbReference type="EMBL" id="KV454213">
    <property type="protein sequence ID" value="ODQ57604.1"/>
    <property type="molecule type" value="Genomic_DNA"/>
</dbReference>
<proteinExistence type="predicted"/>
<evidence type="ECO:0000313" key="3">
    <source>
        <dbReference type="Proteomes" id="UP000094112"/>
    </source>
</evidence>
<keyword evidence="3" id="KW-1185">Reference proteome</keyword>
<dbReference type="AlphaFoldDB" id="A0A1E3NWU3"/>
<protein>
    <submittedName>
        <fullName evidence="2">Uncharacterized protein</fullName>
    </submittedName>
</protein>
<name>A0A1E3NWU3_WICAA</name>
<feature type="region of interest" description="Disordered" evidence="1">
    <location>
        <begin position="69"/>
        <end position="95"/>
    </location>
</feature>
<accession>A0A1E3NWU3</accession>
<feature type="compositionally biased region" description="Basic residues" evidence="1">
    <location>
        <begin position="69"/>
        <end position="83"/>
    </location>
</feature>
<organism evidence="2 3">
    <name type="scientific">Wickerhamomyces anomalus (strain ATCC 58044 / CBS 1984 / NCYC 433 / NRRL Y-366-8)</name>
    <name type="common">Yeast</name>
    <name type="synonym">Hansenula anomala</name>
    <dbReference type="NCBI Taxonomy" id="683960"/>
    <lineage>
        <taxon>Eukaryota</taxon>
        <taxon>Fungi</taxon>
        <taxon>Dikarya</taxon>
        <taxon>Ascomycota</taxon>
        <taxon>Saccharomycotina</taxon>
        <taxon>Saccharomycetes</taxon>
        <taxon>Phaffomycetales</taxon>
        <taxon>Wickerhamomycetaceae</taxon>
        <taxon>Wickerhamomyces</taxon>
    </lineage>
</organism>
<evidence type="ECO:0000256" key="1">
    <source>
        <dbReference type="SAM" id="MobiDB-lite"/>
    </source>
</evidence>
<dbReference type="RefSeq" id="XP_019036811.1">
    <property type="nucleotide sequence ID" value="XM_019185147.1"/>
</dbReference>
<sequence length="293" mass="33029">MASSVYQSQKKGPVKREMIITPFGSQLDDINKALFDYRYRKQTQHHQQNNNKFYNNGGVHHQKNQMRVVPTHHHHHHHHHHHPQQQQGVHHSHGQYPHRQVVGGNNHLNGSGVANTAGFVNRNLPTPAPTPMVKGMPQQAQQQQVQQMQNISLLQHPQPQMFPSSTSGNQQVFQSVVAASPDSFVEELVSSSKFDPFVHSTNLSSSVSSGGGSTVSYGSNNDEYLNGKELFNVNVNVPNEFLNNKNNNNYNVNNGFEFNNENKNSVNCVLNNNRSDKNFGWLKIWGNDMSVWG</sequence>